<name>A0A833THE6_PHYIN</name>
<dbReference type="AlphaFoldDB" id="A0A833THE6"/>
<comment type="caution">
    <text evidence="1">The sequence shown here is derived from an EMBL/GenBank/DDBJ whole genome shotgun (WGS) entry which is preliminary data.</text>
</comment>
<keyword evidence="2" id="KW-1185">Reference proteome</keyword>
<reference evidence="1" key="1">
    <citation type="submission" date="2020-04" db="EMBL/GenBank/DDBJ databases">
        <title>Hybrid Assembly of Korean Phytophthora infestans isolates.</title>
        <authorList>
            <person name="Prokchorchik M."/>
            <person name="Lee Y."/>
            <person name="Seo J."/>
            <person name="Cho J.-H."/>
            <person name="Park Y.-E."/>
            <person name="Jang D.-C."/>
            <person name="Im J.-S."/>
            <person name="Choi J.-G."/>
            <person name="Park H.-J."/>
            <person name="Lee G.-B."/>
            <person name="Lee Y.-G."/>
            <person name="Hong S.-Y."/>
            <person name="Cho K."/>
            <person name="Sohn K.H."/>
        </authorList>
    </citation>
    <scope>NUCLEOTIDE SEQUENCE</scope>
    <source>
        <strain evidence="1">KR_1_A1</strain>
    </source>
</reference>
<organism evidence="1 2">
    <name type="scientific">Phytophthora infestans</name>
    <name type="common">Potato late blight agent</name>
    <name type="synonym">Botrytis infestans</name>
    <dbReference type="NCBI Taxonomy" id="4787"/>
    <lineage>
        <taxon>Eukaryota</taxon>
        <taxon>Sar</taxon>
        <taxon>Stramenopiles</taxon>
        <taxon>Oomycota</taxon>
        <taxon>Peronosporomycetes</taxon>
        <taxon>Peronosporales</taxon>
        <taxon>Peronosporaceae</taxon>
        <taxon>Phytophthora</taxon>
    </lineage>
</organism>
<evidence type="ECO:0000313" key="2">
    <source>
        <dbReference type="Proteomes" id="UP000602510"/>
    </source>
</evidence>
<dbReference type="EMBL" id="WSZM01000008">
    <property type="protein sequence ID" value="KAF4046965.1"/>
    <property type="molecule type" value="Genomic_DNA"/>
</dbReference>
<proteinExistence type="predicted"/>
<sequence length="73" mass="8355">MRLAGKNAVLKGALPLILRPRSVLESMWNVIDMGCVISLRLPQLWRRRAYSAQYAARVSVQNPRRSIEKMSKC</sequence>
<gene>
    <name evidence="1" type="ORF">GN244_ATG00489</name>
</gene>
<protein>
    <submittedName>
        <fullName evidence="1">Uncharacterized protein</fullName>
    </submittedName>
</protein>
<dbReference type="Proteomes" id="UP000602510">
    <property type="component" value="Unassembled WGS sequence"/>
</dbReference>
<accession>A0A833THE6</accession>
<evidence type="ECO:0000313" key="1">
    <source>
        <dbReference type="EMBL" id="KAF4046965.1"/>
    </source>
</evidence>